<keyword evidence="3" id="KW-1185">Reference proteome</keyword>
<dbReference type="EMBL" id="JANPWB010000012">
    <property type="protein sequence ID" value="KAJ1120143.1"/>
    <property type="molecule type" value="Genomic_DNA"/>
</dbReference>
<dbReference type="Proteomes" id="UP001066276">
    <property type="component" value="Chromosome 8"/>
</dbReference>
<proteinExistence type="predicted"/>
<protein>
    <submittedName>
        <fullName evidence="2">Uncharacterized protein</fullName>
    </submittedName>
</protein>
<gene>
    <name evidence="2" type="ORF">NDU88_008318</name>
</gene>
<feature type="region of interest" description="Disordered" evidence="1">
    <location>
        <begin position="1"/>
        <end position="140"/>
    </location>
</feature>
<dbReference type="AlphaFoldDB" id="A0AAV7NVN6"/>
<comment type="caution">
    <text evidence="2">The sequence shown here is derived from an EMBL/GenBank/DDBJ whole genome shotgun (WGS) entry which is preliminary data.</text>
</comment>
<evidence type="ECO:0000313" key="3">
    <source>
        <dbReference type="Proteomes" id="UP001066276"/>
    </source>
</evidence>
<organism evidence="2 3">
    <name type="scientific">Pleurodeles waltl</name>
    <name type="common">Iberian ribbed newt</name>
    <dbReference type="NCBI Taxonomy" id="8319"/>
    <lineage>
        <taxon>Eukaryota</taxon>
        <taxon>Metazoa</taxon>
        <taxon>Chordata</taxon>
        <taxon>Craniata</taxon>
        <taxon>Vertebrata</taxon>
        <taxon>Euteleostomi</taxon>
        <taxon>Amphibia</taxon>
        <taxon>Batrachia</taxon>
        <taxon>Caudata</taxon>
        <taxon>Salamandroidea</taxon>
        <taxon>Salamandridae</taxon>
        <taxon>Pleurodelinae</taxon>
        <taxon>Pleurodeles</taxon>
    </lineage>
</organism>
<reference evidence="2" key="1">
    <citation type="journal article" date="2022" name="bioRxiv">
        <title>Sequencing and chromosome-scale assembly of the giantPleurodeles waltlgenome.</title>
        <authorList>
            <person name="Brown T."/>
            <person name="Elewa A."/>
            <person name="Iarovenko S."/>
            <person name="Subramanian E."/>
            <person name="Araus A.J."/>
            <person name="Petzold A."/>
            <person name="Susuki M."/>
            <person name="Suzuki K.-i.T."/>
            <person name="Hayashi T."/>
            <person name="Toyoda A."/>
            <person name="Oliveira C."/>
            <person name="Osipova E."/>
            <person name="Leigh N.D."/>
            <person name="Simon A."/>
            <person name="Yun M.H."/>
        </authorList>
    </citation>
    <scope>NUCLEOTIDE SEQUENCE</scope>
    <source>
        <strain evidence="2">20211129_DDA</strain>
        <tissue evidence="2">Liver</tissue>
    </source>
</reference>
<feature type="compositionally biased region" description="Low complexity" evidence="1">
    <location>
        <begin position="31"/>
        <end position="42"/>
    </location>
</feature>
<sequence length="140" mass="14610">MAPQSPGPLRGRAAPIGQSRVCARPGPDPTGAQGSRASSARRQSGRRDAAPCPGVGPSVTRTPGRSHPSRPRSRQRAPEAICVNREAVPSPPGPRQASGPQRRQRTPHGPQAALSSPHLIRRGRSTAPGASRPSRSAPRL</sequence>
<name>A0AAV7NVN6_PLEWA</name>
<evidence type="ECO:0000313" key="2">
    <source>
        <dbReference type="EMBL" id="KAJ1120143.1"/>
    </source>
</evidence>
<accession>A0AAV7NVN6</accession>
<evidence type="ECO:0000256" key="1">
    <source>
        <dbReference type="SAM" id="MobiDB-lite"/>
    </source>
</evidence>